<dbReference type="Proteomes" id="UP000836841">
    <property type="component" value="Chromosome 2"/>
</dbReference>
<gene>
    <name evidence="1" type="ORF">TAV2_LOCUS7902</name>
</gene>
<evidence type="ECO:0000313" key="1">
    <source>
        <dbReference type="EMBL" id="CAH2048246.1"/>
    </source>
</evidence>
<keyword evidence="2" id="KW-1185">Reference proteome</keyword>
<sequence length="177" mass="20473">MINVLLPGRDVPSEFDHRARGNSLTVPHSGFVSFKVCLVISRNPRKNRDYVNSQLLSCRIFGKDDLYPIDREFYVGNALDYRAEHLFIFHSRLLDERIVDLLKSKREIRFEFSNTSSVFDIIECGAKIWTQQNIKGSYESGLEQVLEDEIELEPSEAFEDDVEPLKTTPNTVNLQME</sequence>
<name>A0AAU9RQC3_THLAR</name>
<protein>
    <submittedName>
        <fullName evidence="1">Uncharacterized protein</fullName>
    </submittedName>
</protein>
<accession>A0AAU9RQC3</accession>
<reference evidence="1 2" key="1">
    <citation type="submission" date="2022-03" db="EMBL/GenBank/DDBJ databases">
        <authorList>
            <person name="Nunn A."/>
            <person name="Chopra R."/>
            <person name="Nunn A."/>
            <person name="Contreras Garrido A."/>
        </authorList>
    </citation>
    <scope>NUCLEOTIDE SEQUENCE [LARGE SCALE GENOMIC DNA]</scope>
</reference>
<dbReference type="AlphaFoldDB" id="A0AAU9RQC3"/>
<evidence type="ECO:0000313" key="2">
    <source>
        <dbReference type="Proteomes" id="UP000836841"/>
    </source>
</evidence>
<proteinExistence type="predicted"/>
<dbReference type="EMBL" id="OU466858">
    <property type="protein sequence ID" value="CAH2048246.1"/>
    <property type="molecule type" value="Genomic_DNA"/>
</dbReference>
<organism evidence="1 2">
    <name type="scientific">Thlaspi arvense</name>
    <name type="common">Field penny-cress</name>
    <dbReference type="NCBI Taxonomy" id="13288"/>
    <lineage>
        <taxon>Eukaryota</taxon>
        <taxon>Viridiplantae</taxon>
        <taxon>Streptophyta</taxon>
        <taxon>Embryophyta</taxon>
        <taxon>Tracheophyta</taxon>
        <taxon>Spermatophyta</taxon>
        <taxon>Magnoliopsida</taxon>
        <taxon>eudicotyledons</taxon>
        <taxon>Gunneridae</taxon>
        <taxon>Pentapetalae</taxon>
        <taxon>rosids</taxon>
        <taxon>malvids</taxon>
        <taxon>Brassicales</taxon>
        <taxon>Brassicaceae</taxon>
        <taxon>Thlaspideae</taxon>
        <taxon>Thlaspi</taxon>
    </lineage>
</organism>